<dbReference type="InterPro" id="IPR019591">
    <property type="entry name" value="Mrp/NBP35_ATP-bd"/>
</dbReference>
<evidence type="ECO:0000256" key="5">
    <source>
        <dbReference type="ARBA" id="ARBA00023004"/>
    </source>
</evidence>
<evidence type="ECO:0000256" key="3">
    <source>
        <dbReference type="ARBA" id="ARBA00022741"/>
    </source>
</evidence>
<dbReference type="InterPro" id="IPR027417">
    <property type="entry name" value="P-loop_NTPase"/>
</dbReference>
<dbReference type="Pfam" id="PF10609">
    <property type="entry name" value="ParA"/>
    <property type="match status" value="2"/>
</dbReference>
<keyword evidence="5" id="KW-0408">Iron</keyword>
<dbReference type="InterPro" id="IPR033756">
    <property type="entry name" value="YlxH/NBP35"/>
</dbReference>
<comment type="caution">
    <text evidence="7">The sequence shown here is derived from an EMBL/GenBank/DDBJ whole genome shotgun (WGS) entry which is preliminary data.</text>
</comment>
<evidence type="ECO:0000313" key="8">
    <source>
        <dbReference type="Proteomes" id="UP001369086"/>
    </source>
</evidence>
<reference evidence="7 8" key="1">
    <citation type="submission" date="2021-05" db="EMBL/GenBank/DDBJ databases">
        <authorList>
            <person name="Zahm M."/>
            <person name="Klopp C."/>
            <person name="Cabau C."/>
            <person name="Kuhl H."/>
            <person name="Suciu R."/>
            <person name="Ciorpac M."/>
            <person name="Holostenco D."/>
            <person name="Gessner J."/>
            <person name="Wuertz S."/>
            <person name="Hohne C."/>
            <person name="Stock M."/>
            <person name="Gislard M."/>
            <person name="Lluch J."/>
            <person name="Milhes M."/>
            <person name="Lampietro C."/>
            <person name="Lopez Roques C."/>
            <person name="Donnadieu C."/>
            <person name="Du K."/>
            <person name="Schartl M."/>
            <person name="Guiguen Y."/>
        </authorList>
    </citation>
    <scope>NUCLEOTIDE SEQUENCE [LARGE SCALE GENOMIC DNA]</scope>
    <source>
        <strain evidence="7">Hh-F2</strain>
        <tissue evidence="7">Blood</tissue>
    </source>
</reference>
<dbReference type="PANTHER" id="PTHR23264:SF35">
    <property type="entry name" value="CYTOSOLIC FE-S CLUSTER ASSEMBLY FACTOR NUBP1"/>
    <property type="match status" value="1"/>
</dbReference>
<gene>
    <name evidence="7" type="ORF">HHUSO_G16043</name>
</gene>
<keyword evidence="1" id="KW-0004">4Fe-4S</keyword>
<keyword evidence="4" id="KW-0067">ATP-binding</keyword>
<name>A0ABR0Z9U0_HUSHU</name>
<evidence type="ECO:0000313" key="7">
    <source>
        <dbReference type="EMBL" id="KAK6481587.1"/>
    </source>
</evidence>
<keyword evidence="6" id="KW-0411">Iron-sulfur</keyword>
<keyword evidence="2" id="KW-0479">Metal-binding</keyword>
<sequence length="261" mass="27791">MQLRSLQQTNRTLNKAALLCKYKSGPTDCPGTASAQAGKSSACQGCPNQAACASGTPRAPDPACSFSILSLFIIHAAVEEIKQKHKVLVLSGKGGVGKSTFSAHLAHGLAGDESKKIALLDVDICGLVNWGGSWGWTRQGISLQDVRKEIANWRKVNLPIIGVVENMSGFVCPKCKNNSQIFPPTTGGAEKMCKELNIPLLGKVPLDPRIGKSCDEGKSFLSGVSESAATAAYRSIIHRRRSAGMKQESQATWKSVCLPEL</sequence>
<evidence type="ECO:0000256" key="2">
    <source>
        <dbReference type="ARBA" id="ARBA00022723"/>
    </source>
</evidence>
<evidence type="ECO:0000256" key="1">
    <source>
        <dbReference type="ARBA" id="ARBA00022485"/>
    </source>
</evidence>
<dbReference type="SUPFAM" id="SSF52540">
    <property type="entry name" value="P-loop containing nucleoside triphosphate hydrolases"/>
    <property type="match status" value="1"/>
</dbReference>
<proteinExistence type="predicted"/>
<evidence type="ECO:0000256" key="6">
    <source>
        <dbReference type="ARBA" id="ARBA00023014"/>
    </source>
</evidence>
<accession>A0ABR0Z9U0</accession>
<dbReference type="Proteomes" id="UP001369086">
    <property type="component" value="Unassembled WGS sequence"/>
</dbReference>
<dbReference type="EMBL" id="JAHFZB010000014">
    <property type="protein sequence ID" value="KAK6481587.1"/>
    <property type="molecule type" value="Genomic_DNA"/>
</dbReference>
<keyword evidence="3" id="KW-0547">Nucleotide-binding</keyword>
<evidence type="ECO:0000256" key="4">
    <source>
        <dbReference type="ARBA" id="ARBA00022840"/>
    </source>
</evidence>
<dbReference type="Gene3D" id="3.40.50.300">
    <property type="entry name" value="P-loop containing nucleotide triphosphate hydrolases"/>
    <property type="match status" value="2"/>
</dbReference>
<keyword evidence="8" id="KW-1185">Reference proteome</keyword>
<organism evidence="7 8">
    <name type="scientific">Huso huso</name>
    <name type="common">Beluga</name>
    <name type="synonym">Acipenser huso</name>
    <dbReference type="NCBI Taxonomy" id="61971"/>
    <lineage>
        <taxon>Eukaryota</taxon>
        <taxon>Metazoa</taxon>
        <taxon>Chordata</taxon>
        <taxon>Craniata</taxon>
        <taxon>Vertebrata</taxon>
        <taxon>Euteleostomi</taxon>
        <taxon>Actinopterygii</taxon>
        <taxon>Chondrostei</taxon>
        <taxon>Acipenseriformes</taxon>
        <taxon>Acipenseridae</taxon>
        <taxon>Huso</taxon>
    </lineage>
</organism>
<dbReference type="PANTHER" id="PTHR23264">
    <property type="entry name" value="NUCLEOTIDE-BINDING PROTEIN NBP35 YEAST -RELATED"/>
    <property type="match status" value="1"/>
</dbReference>
<protein>
    <submittedName>
        <fullName evidence="7">Cytosolic Fe-S cluster assembly factor nubp1</fullName>
    </submittedName>
</protein>